<protein>
    <submittedName>
        <fullName evidence="5">Gfo/Idh/MocA family oxidoreductase</fullName>
    </submittedName>
</protein>
<dbReference type="EMBL" id="JAMOIM010000014">
    <property type="protein sequence ID" value="MCW6510286.1"/>
    <property type="molecule type" value="Genomic_DNA"/>
</dbReference>
<keyword evidence="2" id="KW-0560">Oxidoreductase</keyword>
<dbReference type="InterPro" id="IPR055170">
    <property type="entry name" value="GFO_IDH_MocA-like_dom"/>
</dbReference>
<dbReference type="AlphaFoldDB" id="A0AA41YZR0"/>
<dbReference type="SUPFAM" id="SSF51735">
    <property type="entry name" value="NAD(P)-binding Rossmann-fold domains"/>
    <property type="match status" value="1"/>
</dbReference>
<evidence type="ECO:0000259" key="3">
    <source>
        <dbReference type="Pfam" id="PF01408"/>
    </source>
</evidence>
<evidence type="ECO:0000259" key="4">
    <source>
        <dbReference type="Pfam" id="PF22725"/>
    </source>
</evidence>
<dbReference type="Gene3D" id="3.40.50.720">
    <property type="entry name" value="NAD(P)-binding Rossmann-like Domain"/>
    <property type="match status" value="1"/>
</dbReference>
<dbReference type="Gene3D" id="3.30.360.10">
    <property type="entry name" value="Dihydrodipicolinate Reductase, domain 2"/>
    <property type="match status" value="1"/>
</dbReference>
<evidence type="ECO:0000313" key="5">
    <source>
        <dbReference type="EMBL" id="MCW6510286.1"/>
    </source>
</evidence>
<evidence type="ECO:0000256" key="1">
    <source>
        <dbReference type="ARBA" id="ARBA00010928"/>
    </source>
</evidence>
<dbReference type="PANTHER" id="PTHR22604">
    <property type="entry name" value="OXIDOREDUCTASES"/>
    <property type="match status" value="1"/>
</dbReference>
<gene>
    <name evidence="5" type="ORF">M8523_19910</name>
</gene>
<evidence type="ECO:0000256" key="2">
    <source>
        <dbReference type="ARBA" id="ARBA00023002"/>
    </source>
</evidence>
<evidence type="ECO:0000313" key="6">
    <source>
        <dbReference type="Proteomes" id="UP001165667"/>
    </source>
</evidence>
<feature type="domain" description="GFO/IDH/MocA-like oxidoreductase" evidence="4">
    <location>
        <begin position="133"/>
        <end position="250"/>
    </location>
</feature>
<sequence length="335" mass="36416">MTRKVNWGVLSTAQIGTESVIPAMQRGERSAVVAIASRDGAKAKAAAERLGIARPYASYEELLADPAIEAIYNPLPNHLHVPWTLKALEAGKHVLCEKPLALDAAGAQQLAEASQRTGRLVAEAFMVRHHPQWRKAKSLVEAGRIGEVRAVQTIFSYYLTDPANIRNQADIGGGGLYDIGCYAINTARYIFGGEPERVIGLFDNDPVLRTDRMMSGLSAFGGGRHLAFTCATQLVPCQSVEILGIRGRIRIEIPFNAPAELATRIVVDDGRDLAGTGREIIDLPPSNQYTAQGDAFSRAVLGEQPLEWGIADAVANMRVIDAFFRSGRSEVWERP</sequence>
<organism evidence="5 6">
    <name type="scientific">Lichenifustis flavocetrariae</name>
    <dbReference type="NCBI Taxonomy" id="2949735"/>
    <lineage>
        <taxon>Bacteria</taxon>
        <taxon>Pseudomonadati</taxon>
        <taxon>Pseudomonadota</taxon>
        <taxon>Alphaproteobacteria</taxon>
        <taxon>Hyphomicrobiales</taxon>
        <taxon>Lichenihabitantaceae</taxon>
        <taxon>Lichenifustis</taxon>
    </lineage>
</organism>
<dbReference type="Pfam" id="PF22725">
    <property type="entry name" value="GFO_IDH_MocA_C3"/>
    <property type="match status" value="1"/>
</dbReference>
<dbReference type="GO" id="GO:0000166">
    <property type="term" value="F:nucleotide binding"/>
    <property type="evidence" value="ECO:0007669"/>
    <property type="project" value="InterPro"/>
</dbReference>
<feature type="domain" description="Gfo/Idh/MocA-like oxidoreductase N-terminal" evidence="3">
    <location>
        <begin position="6"/>
        <end position="123"/>
    </location>
</feature>
<dbReference type="SUPFAM" id="SSF55347">
    <property type="entry name" value="Glyceraldehyde-3-phosphate dehydrogenase-like, C-terminal domain"/>
    <property type="match status" value="1"/>
</dbReference>
<comment type="similarity">
    <text evidence="1">Belongs to the Gfo/Idh/MocA family.</text>
</comment>
<dbReference type="Proteomes" id="UP001165667">
    <property type="component" value="Unassembled WGS sequence"/>
</dbReference>
<dbReference type="InterPro" id="IPR000683">
    <property type="entry name" value="Gfo/Idh/MocA-like_OxRdtase_N"/>
</dbReference>
<dbReference type="InterPro" id="IPR050984">
    <property type="entry name" value="Gfo/Idh/MocA_domain"/>
</dbReference>
<accession>A0AA41YZR0</accession>
<comment type="caution">
    <text evidence="5">The sequence shown here is derived from an EMBL/GenBank/DDBJ whole genome shotgun (WGS) entry which is preliminary data.</text>
</comment>
<reference evidence="5" key="1">
    <citation type="submission" date="2022-05" db="EMBL/GenBank/DDBJ databases">
        <authorList>
            <person name="Pankratov T."/>
        </authorList>
    </citation>
    <scope>NUCLEOTIDE SEQUENCE</scope>
    <source>
        <strain evidence="5">BP6-180914</strain>
    </source>
</reference>
<dbReference type="InterPro" id="IPR036291">
    <property type="entry name" value="NAD(P)-bd_dom_sf"/>
</dbReference>
<keyword evidence="6" id="KW-1185">Reference proteome</keyword>
<name>A0AA41YZR0_9HYPH</name>
<dbReference type="GO" id="GO:0016491">
    <property type="term" value="F:oxidoreductase activity"/>
    <property type="evidence" value="ECO:0007669"/>
    <property type="project" value="UniProtKB-KW"/>
</dbReference>
<dbReference type="Pfam" id="PF01408">
    <property type="entry name" value="GFO_IDH_MocA"/>
    <property type="match status" value="1"/>
</dbReference>
<proteinExistence type="inferred from homology"/>
<dbReference type="PANTHER" id="PTHR22604:SF105">
    <property type="entry name" value="TRANS-1,2-DIHYDROBENZENE-1,2-DIOL DEHYDROGENASE"/>
    <property type="match status" value="1"/>
</dbReference>
<dbReference type="RefSeq" id="WP_282586657.1">
    <property type="nucleotide sequence ID" value="NZ_JAMOIM010000014.1"/>
</dbReference>